<reference evidence="2 3" key="1">
    <citation type="submission" date="2016-12" db="EMBL/GenBank/DDBJ databases">
        <title>Isolation and genomic insights into novel planktonic Zetaproteobacteria from stratified waters of the Chesapeake Bay.</title>
        <authorList>
            <person name="McAllister S.M."/>
            <person name="Kato S."/>
            <person name="Chan C.S."/>
            <person name="Chiu B.K."/>
            <person name="Field E.K."/>
        </authorList>
    </citation>
    <scope>NUCLEOTIDE SEQUENCE [LARGE SCALE GENOMIC DNA]</scope>
    <source>
        <strain evidence="2 3">CP-5</strain>
    </source>
</reference>
<sequence>MGSSDSIAPVTAIPAVVPVTPRNPRQQQADNENDDSSKGKPLSEEKPQATDDNKKPGGLDCYA</sequence>
<dbReference type="EMBL" id="CP018799">
    <property type="protein sequence ID" value="ATX78605.1"/>
    <property type="molecule type" value="Genomic_DNA"/>
</dbReference>
<evidence type="ECO:0000313" key="3">
    <source>
        <dbReference type="Proteomes" id="UP000231701"/>
    </source>
</evidence>
<proteinExistence type="predicted"/>
<feature type="compositionally biased region" description="Low complexity" evidence="1">
    <location>
        <begin position="7"/>
        <end position="20"/>
    </location>
</feature>
<dbReference type="Proteomes" id="UP000231701">
    <property type="component" value="Chromosome"/>
</dbReference>
<feature type="region of interest" description="Disordered" evidence="1">
    <location>
        <begin position="1"/>
        <end position="63"/>
    </location>
</feature>
<organism evidence="2 3">
    <name type="scientific">Mariprofundus aestuarium</name>
    <dbReference type="NCBI Taxonomy" id="1921086"/>
    <lineage>
        <taxon>Bacteria</taxon>
        <taxon>Pseudomonadati</taxon>
        <taxon>Pseudomonadota</taxon>
        <taxon>Candidatius Mariprofundia</taxon>
        <taxon>Mariprofundales</taxon>
        <taxon>Mariprofundaceae</taxon>
        <taxon>Mariprofundus</taxon>
    </lineage>
</organism>
<evidence type="ECO:0000256" key="1">
    <source>
        <dbReference type="SAM" id="MobiDB-lite"/>
    </source>
</evidence>
<dbReference type="KEGG" id="maes:Ga0123461_0152"/>
<dbReference type="AlphaFoldDB" id="A0A2K8KUZ7"/>
<name>A0A2K8KUZ7_MARES</name>
<accession>A0A2K8KUZ7</accession>
<dbReference type="RefSeq" id="WP_100276599.1">
    <property type="nucleotide sequence ID" value="NZ_CP018799.1"/>
</dbReference>
<gene>
    <name evidence="2" type="ORF">Ga0123461_0152</name>
</gene>
<feature type="compositionally biased region" description="Basic and acidic residues" evidence="1">
    <location>
        <begin position="35"/>
        <end position="57"/>
    </location>
</feature>
<protein>
    <submittedName>
        <fullName evidence="2">Uncharacterized protein</fullName>
    </submittedName>
</protein>
<keyword evidence="3" id="KW-1185">Reference proteome</keyword>
<evidence type="ECO:0000313" key="2">
    <source>
        <dbReference type="EMBL" id="ATX78605.1"/>
    </source>
</evidence>